<proteinExistence type="predicted"/>
<evidence type="ECO:0000256" key="1">
    <source>
        <dbReference type="SAM" id="MobiDB-lite"/>
    </source>
</evidence>
<keyword evidence="3" id="KW-1185">Reference proteome</keyword>
<evidence type="ECO:0000313" key="2">
    <source>
        <dbReference type="EMBL" id="CAG7828703.1"/>
    </source>
</evidence>
<accession>A0A8J2PGF2</accession>
<organism evidence="2 3">
    <name type="scientific">Allacma fusca</name>
    <dbReference type="NCBI Taxonomy" id="39272"/>
    <lineage>
        <taxon>Eukaryota</taxon>
        <taxon>Metazoa</taxon>
        <taxon>Ecdysozoa</taxon>
        <taxon>Arthropoda</taxon>
        <taxon>Hexapoda</taxon>
        <taxon>Collembola</taxon>
        <taxon>Symphypleona</taxon>
        <taxon>Sminthuridae</taxon>
        <taxon>Allacma</taxon>
    </lineage>
</organism>
<feature type="non-terminal residue" evidence="2">
    <location>
        <position position="1"/>
    </location>
</feature>
<evidence type="ECO:0000313" key="3">
    <source>
        <dbReference type="Proteomes" id="UP000708208"/>
    </source>
</evidence>
<dbReference type="EMBL" id="CAJVCH010548449">
    <property type="protein sequence ID" value="CAG7828703.1"/>
    <property type="molecule type" value="Genomic_DNA"/>
</dbReference>
<gene>
    <name evidence="2" type="ORF">AFUS01_LOCUS38612</name>
</gene>
<sequence length="34" mass="3666">PSTVPGQRMLPRDGSSASHSSYFGIGREKPGLHR</sequence>
<reference evidence="2" key="1">
    <citation type="submission" date="2021-06" db="EMBL/GenBank/DDBJ databases">
        <authorList>
            <person name="Hodson N. C."/>
            <person name="Mongue J. A."/>
            <person name="Jaron S. K."/>
        </authorList>
    </citation>
    <scope>NUCLEOTIDE SEQUENCE</scope>
</reference>
<protein>
    <submittedName>
        <fullName evidence="2">Uncharacterized protein</fullName>
    </submittedName>
</protein>
<comment type="caution">
    <text evidence="2">The sequence shown here is derived from an EMBL/GenBank/DDBJ whole genome shotgun (WGS) entry which is preliminary data.</text>
</comment>
<name>A0A8J2PGF2_9HEXA</name>
<dbReference type="Proteomes" id="UP000708208">
    <property type="component" value="Unassembled WGS sequence"/>
</dbReference>
<dbReference type="AlphaFoldDB" id="A0A8J2PGF2"/>
<feature type="region of interest" description="Disordered" evidence="1">
    <location>
        <begin position="1"/>
        <end position="34"/>
    </location>
</feature>